<name>A0A6L6YJS1_9BURK</name>
<evidence type="ECO:0000313" key="1">
    <source>
        <dbReference type="EMBL" id="MVX57634.1"/>
    </source>
</evidence>
<sequence length="168" mass="19700">MAYSEFKFDPKFLQEQIDSAKAALKDQTGREDFVAHACEVIKDRLLKNNDEYLSYGPYWWALKKILLVNGLKELGNTMDEPLSKEYCGESDEATIMAAECFREDYFTIFFEGNNLFDLDPEAESQYLLADPDCQTLKYRRRFSSLGLSEEEEREWEQMAAFFGYDYMN</sequence>
<accession>A0A6L6YJS1</accession>
<keyword evidence="2" id="KW-1185">Reference proteome</keyword>
<organism evidence="1 2">
    <name type="scientific">Parasutterella muris</name>
    <dbReference type="NCBI Taxonomy" id="2565572"/>
    <lineage>
        <taxon>Bacteria</taxon>
        <taxon>Pseudomonadati</taxon>
        <taxon>Pseudomonadota</taxon>
        <taxon>Betaproteobacteria</taxon>
        <taxon>Burkholderiales</taxon>
        <taxon>Sutterellaceae</taxon>
        <taxon>Parasutterella</taxon>
    </lineage>
</organism>
<comment type="caution">
    <text evidence="1">The sequence shown here is derived from an EMBL/GenBank/DDBJ whole genome shotgun (WGS) entry which is preliminary data.</text>
</comment>
<reference evidence="1 2" key="1">
    <citation type="submission" date="2019-12" db="EMBL/GenBank/DDBJ databases">
        <title>Microbes associate with the intestines of laboratory mice.</title>
        <authorList>
            <person name="Navarre W."/>
            <person name="Wong E."/>
        </authorList>
    </citation>
    <scope>NUCLEOTIDE SEQUENCE [LARGE SCALE GENOMIC DNA]</scope>
    <source>
        <strain evidence="1 2">NM82_D38</strain>
    </source>
</reference>
<dbReference type="EMBL" id="WSRP01000038">
    <property type="protein sequence ID" value="MVX57634.1"/>
    <property type="molecule type" value="Genomic_DNA"/>
</dbReference>
<dbReference type="RefSeq" id="WP_160336052.1">
    <property type="nucleotide sequence ID" value="NZ_CALPCR010000031.1"/>
</dbReference>
<proteinExistence type="predicted"/>
<protein>
    <submittedName>
        <fullName evidence="1">Uncharacterized protein</fullName>
    </submittedName>
</protein>
<evidence type="ECO:0000313" key="2">
    <source>
        <dbReference type="Proteomes" id="UP000472580"/>
    </source>
</evidence>
<dbReference type="Proteomes" id="UP000472580">
    <property type="component" value="Unassembled WGS sequence"/>
</dbReference>
<dbReference type="OrthoDB" id="9151442at2"/>
<gene>
    <name evidence="1" type="ORF">E5987_10575</name>
</gene>
<dbReference type="AlphaFoldDB" id="A0A6L6YJS1"/>